<name>A0A8K0GM83_9ROSA</name>
<proteinExistence type="predicted"/>
<organism evidence="2 3">
    <name type="scientific">Rhamnella rubrinervis</name>
    <dbReference type="NCBI Taxonomy" id="2594499"/>
    <lineage>
        <taxon>Eukaryota</taxon>
        <taxon>Viridiplantae</taxon>
        <taxon>Streptophyta</taxon>
        <taxon>Embryophyta</taxon>
        <taxon>Tracheophyta</taxon>
        <taxon>Spermatophyta</taxon>
        <taxon>Magnoliopsida</taxon>
        <taxon>eudicotyledons</taxon>
        <taxon>Gunneridae</taxon>
        <taxon>Pentapetalae</taxon>
        <taxon>rosids</taxon>
        <taxon>fabids</taxon>
        <taxon>Rosales</taxon>
        <taxon>Rhamnaceae</taxon>
        <taxon>rhamnoid group</taxon>
        <taxon>Rhamneae</taxon>
        <taxon>Rhamnella</taxon>
    </lineage>
</organism>
<sequence>MASDNNLTLLYQYQDDNREATLLCNVNVLRDDPVVAYNSLPSKLSSFGIDSNEHREIVHKITDCVEKRIRNSISDKGPTVFSLRAKITRMHNTVTSDTSSVSKQAHIHVGNGGKSNMAGTLFLISTSILVKITQHHQNCMRVQIRIRLNDSHKRFHNLQSRSCTLRNLIRTCLVRDELKKKTSKTRRGSGNQNSKAPKACLVDQS</sequence>
<evidence type="ECO:0000313" key="3">
    <source>
        <dbReference type="Proteomes" id="UP000796880"/>
    </source>
</evidence>
<dbReference type="AlphaFoldDB" id="A0A8K0GM83"/>
<comment type="caution">
    <text evidence="2">The sequence shown here is derived from an EMBL/GenBank/DDBJ whole genome shotgun (WGS) entry which is preliminary data.</text>
</comment>
<reference evidence="2" key="1">
    <citation type="submission" date="2020-03" db="EMBL/GenBank/DDBJ databases">
        <title>A high-quality chromosome-level genome assembly of a woody plant with both climbing and erect habits, Rhamnella rubrinervis.</title>
        <authorList>
            <person name="Lu Z."/>
            <person name="Yang Y."/>
            <person name="Zhu X."/>
            <person name="Sun Y."/>
        </authorList>
    </citation>
    <scope>NUCLEOTIDE SEQUENCE</scope>
    <source>
        <strain evidence="2">BYM</strain>
        <tissue evidence="2">Leaf</tissue>
    </source>
</reference>
<dbReference type="Proteomes" id="UP000796880">
    <property type="component" value="Unassembled WGS sequence"/>
</dbReference>
<feature type="region of interest" description="Disordered" evidence="1">
    <location>
        <begin position="180"/>
        <end position="205"/>
    </location>
</feature>
<gene>
    <name evidence="2" type="ORF">FNV43_RR26155</name>
</gene>
<accession>A0A8K0GM83</accession>
<keyword evidence="3" id="KW-1185">Reference proteome</keyword>
<protein>
    <submittedName>
        <fullName evidence="2">Uncharacterized protein</fullName>
    </submittedName>
</protein>
<evidence type="ECO:0000256" key="1">
    <source>
        <dbReference type="SAM" id="MobiDB-lite"/>
    </source>
</evidence>
<dbReference type="EMBL" id="VOIH02000012">
    <property type="protein sequence ID" value="KAF3431424.1"/>
    <property type="molecule type" value="Genomic_DNA"/>
</dbReference>
<evidence type="ECO:0000313" key="2">
    <source>
        <dbReference type="EMBL" id="KAF3431424.1"/>
    </source>
</evidence>